<protein>
    <submittedName>
        <fullName evidence="4">Zinc finger, CCHC-type containing protein</fullName>
    </submittedName>
</protein>
<feature type="domain" description="Retroviral polymerase SH3-like" evidence="3">
    <location>
        <begin position="236"/>
        <end position="299"/>
    </location>
</feature>
<dbReference type="Proteomes" id="UP001151760">
    <property type="component" value="Unassembled WGS sequence"/>
</dbReference>
<reference evidence="4" key="2">
    <citation type="submission" date="2022-01" db="EMBL/GenBank/DDBJ databases">
        <authorList>
            <person name="Yamashiro T."/>
            <person name="Shiraishi A."/>
            <person name="Satake H."/>
            <person name="Nakayama K."/>
        </authorList>
    </citation>
    <scope>NUCLEOTIDE SEQUENCE</scope>
</reference>
<dbReference type="InterPro" id="IPR054722">
    <property type="entry name" value="PolX-like_BBD"/>
</dbReference>
<accession>A0ABQ5D3W1</accession>
<reference evidence="4" key="1">
    <citation type="journal article" date="2022" name="Int. J. Mol. Sci.">
        <title>Draft Genome of Tanacetum Coccineum: Genomic Comparison of Closely Related Tanacetum-Family Plants.</title>
        <authorList>
            <person name="Yamashiro T."/>
            <person name="Shiraishi A."/>
            <person name="Nakayama K."/>
            <person name="Satake H."/>
        </authorList>
    </citation>
    <scope>NUCLEOTIDE SEQUENCE</scope>
</reference>
<dbReference type="Pfam" id="PF13976">
    <property type="entry name" value="gag_pre-integrs"/>
    <property type="match status" value="1"/>
</dbReference>
<feature type="domain" description="Retrovirus-related Pol polyprotein from transposon TNT 1-94-like beta-barrel" evidence="2">
    <location>
        <begin position="139"/>
        <end position="184"/>
    </location>
</feature>
<dbReference type="Pfam" id="PF25597">
    <property type="entry name" value="SH3_retrovirus"/>
    <property type="match status" value="1"/>
</dbReference>
<dbReference type="PANTHER" id="PTHR47592:SF29">
    <property type="entry name" value="ZINC FINGER, CCHC-TYPE"/>
    <property type="match status" value="1"/>
</dbReference>
<dbReference type="EMBL" id="BQNB010014898">
    <property type="protein sequence ID" value="GJT33679.1"/>
    <property type="molecule type" value="Genomic_DNA"/>
</dbReference>
<proteinExistence type="predicted"/>
<dbReference type="InterPro" id="IPR057670">
    <property type="entry name" value="SH3_retrovirus"/>
</dbReference>
<dbReference type="InterPro" id="IPR025724">
    <property type="entry name" value="GAG-pre-integrase_dom"/>
</dbReference>
<comment type="caution">
    <text evidence="4">The sequence shown here is derived from an EMBL/GenBank/DDBJ whole genome shotgun (WGS) entry which is preliminary data.</text>
</comment>
<evidence type="ECO:0000313" key="4">
    <source>
        <dbReference type="EMBL" id="GJT33679.1"/>
    </source>
</evidence>
<sequence>MAAAAMKHMASNFAKLDKFEGMVVMMQPWNKLGREPSGTTMTMSAEAKYMAEDALSKKFLVSNFINYKKTDSRPVLEQYNELLGILGRFTQHKINMDESIQCGKPGHLKKDCKGGKAGNKANGSGTNGSVDGSTNLLKGATVHVCKDRCWFKTYDSLNDGSILHMGNKSTTLVHGRGCVDLKLNIVNDNIASAFMSTSKLNDSILWHARLGHVYFKRMHDMSKDGLISAFDMDTKKAVVRLPDPKLKTLGEKGIECIFVVYVEHSKAFRFYVIEPNDSVLINSINESRDAIFDENRFSSVPRPTLRIPNGIEDIGGSVVPEEVTEEACSFMLCDLYFWPSSLSLSSMPSCDLVSLTNMLILFIILKALFQSLRKSLSLNLELSRYVIRHVLSPSKSLFDAAQAGFSFFIGDN</sequence>
<evidence type="ECO:0000313" key="5">
    <source>
        <dbReference type="Proteomes" id="UP001151760"/>
    </source>
</evidence>
<name>A0ABQ5D3W1_9ASTR</name>
<feature type="domain" description="GAG-pre-integrase" evidence="1">
    <location>
        <begin position="189"/>
        <end position="232"/>
    </location>
</feature>
<organism evidence="4 5">
    <name type="scientific">Tanacetum coccineum</name>
    <dbReference type="NCBI Taxonomy" id="301880"/>
    <lineage>
        <taxon>Eukaryota</taxon>
        <taxon>Viridiplantae</taxon>
        <taxon>Streptophyta</taxon>
        <taxon>Embryophyta</taxon>
        <taxon>Tracheophyta</taxon>
        <taxon>Spermatophyta</taxon>
        <taxon>Magnoliopsida</taxon>
        <taxon>eudicotyledons</taxon>
        <taxon>Gunneridae</taxon>
        <taxon>Pentapetalae</taxon>
        <taxon>asterids</taxon>
        <taxon>campanulids</taxon>
        <taxon>Asterales</taxon>
        <taxon>Asteraceae</taxon>
        <taxon>Asteroideae</taxon>
        <taxon>Anthemideae</taxon>
        <taxon>Anthemidinae</taxon>
        <taxon>Tanacetum</taxon>
    </lineage>
</organism>
<keyword evidence="5" id="KW-1185">Reference proteome</keyword>
<evidence type="ECO:0000259" key="1">
    <source>
        <dbReference type="Pfam" id="PF13976"/>
    </source>
</evidence>
<dbReference type="Pfam" id="PF22936">
    <property type="entry name" value="Pol_BBD"/>
    <property type="match status" value="1"/>
</dbReference>
<gene>
    <name evidence="4" type="ORF">Tco_0924098</name>
</gene>
<evidence type="ECO:0000259" key="2">
    <source>
        <dbReference type="Pfam" id="PF22936"/>
    </source>
</evidence>
<evidence type="ECO:0000259" key="3">
    <source>
        <dbReference type="Pfam" id="PF25597"/>
    </source>
</evidence>
<dbReference type="PANTHER" id="PTHR47592">
    <property type="entry name" value="PBF68 PROTEIN"/>
    <property type="match status" value="1"/>
</dbReference>